<comment type="caution">
    <text evidence="1">The sequence shown here is derived from an EMBL/GenBank/DDBJ whole genome shotgun (WGS) entry which is preliminary data.</text>
</comment>
<dbReference type="Proteomes" id="UP001419268">
    <property type="component" value="Unassembled WGS sequence"/>
</dbReference>
<protein>
    <submittedName>
        <fullName evidence="1">Uncharacterized protein</fullName>
    </submittedName>
</protein>
<gene>
    <name evidence="1" type="ORF">Scep_027797</name>
</gene>
<name>A0AAP0EAY4_9MAGN</name>
<evidence type="ECO:0000313" key="2">
    <source>
        <dbReference type="Proteomes" id="UP001419268"/>
    </source>
</evidence>
<accession>A0AAP0EAY4</accession>
<proteinExistence type="predicted"/>
<dbReference type="EMBL" id="JBBNAG010000012">
    <property type="protein sequence ID" value="KAK9088715.1"/>
    <property type="molecule type" value="Genomic_DNA"/>
</dbReference>
<evidence type="ECO:0000313" key="1">
    <source>
        <dbReference type="EMBL" id="KAK9088715.1"/>
    </source>
</evidence>
<organism evidence="1 2">
    <name type="scientific">Stephania cephalantha</name>
    <dbReference type="NCBI Taxonomy" id="152367"/>
    <lineage>
        <taxon>Eukaryota</taxon>
        <taxon>Viridiplantae</taxon>
        <taxon>Streptophyta</taxon>
        <taxon>Embryophyta</taxon>
        <taxon>Tracheophyta</taxon>
        <taxon>Spermatophyta</taxon>
        <taxon>Magnoliopsida</taxon>
        <taxon>Ranunculales</taxon>
        <taxon>Menispermaceae</taxon>
        <taxon>Menispermoideae</taxon>
        <taxon>Cissampelideae</taxon>
        <taxon>Stephania</taxon>
    </lineage>
</organism>
<reference evidence="1 2" key="1">
    <citation type="submission" date="2024-01" db="EMBL/GenBank/DDBJ databases">
        <title>Genome assemblies of Stephania.</title>
        <authorList>
            <person name="Yang L."/>
        </authorList>
    </citation>
    <scope>NUCLEOTIDE SEQUENCE [LARGE SCALE GENOMIC DNA]</scope>
    <source>
        <strain evidence="1">JXDWG</strain>
        <tissue evidence="1">Leaf</tissue>
    </source>
</reference>
<keyword evidence="2" id="KW-1185">Reference proteome</keyword>
<sequence>MNLSDFNLYEYSNTCKLLTSFSSRKHKFIDIMLQPRNSASKPLFSYNVAAY</sequence>
<dbReference type="AlphaFoldDB" id="A0AAP0EAY4"/>